<organism evidence="1">
    <name type="scientific">Brucella anthropi</name>
    <name type="common">Ochrobactrum anthropi</name>
    <dbReference type="NCBI Taxonomy" id="529"/>
    <lineage>
        <taxon>Bacteria</taxon>
        <taxon>Pseudomonadati</taxon>
        <taxon>Pseudomonadota</taxon>
        <taxon>Alphaproteobacteria</taxon>
        <taxon>Hyphomicrobiales</taxon>
        <taxon>Brucellaceae</taxon>
        <taxon>Brucella/Ochrobactrum group</taxon>
        <taxon>Brucella</taxon>
    </lineage>
</organism>
<proteinExistence type="predicted"/>
<comment type="caution">
    <text evidence="1">The sequence shown here is derived from an EMBL/GenBank/DDBJ whole genome shotgun (WGS) entry which is preliminary data.</text>
</comment>
<name>A0A656Z7D2_BRUAN</name>
<protein>
    <submittedName>
        <fullName evidence="1">Uncharacterized protein</fullName>
    </submittedName>
</protein>
<evidence type="ECO:0000313" key="1">
    <source>
        <dbReference type="EMBL" id="KYB46191.1"/>
    </source>
</evidence>
<dbReference type="EMBL" id="LUAY01000641">
    <property type="protein sequence ID" value="KYB46191.1"/>
    <property type="molecule type" value="Genomic_DNA"/>
</dbReference>
<sequence>FPINEGYARLNKYEGAAMRLGGRLQAAIEVLNDIEAGKRPASDALKDWGTSHRFAGAGDRAVIGNIVYDALRR</sequence>
<feature type="non-terminal residue" evidence="1">
    <location>
        <position position="1"/>
    </location>
</feature>
<dbReference type="AlphaFoldDB" id="A0A656Z7D2"/>
<accession>A0A656Z7D2</accession>
<gene>
    <name evidence="1" type="ORF">AB664_24375</name>
</gene>
<feature type="non-terminal residue" evidence="1">
    <location>
        <position position="73"/>
    </location>
</feature>
<reference evidence="1" key="1">
    <citation type="submission" date="2016-02" db="EMBL/GenBank/DDBJ databases">
        <title>Genomic sequences of Ochrobactrum anthropi.</title>
        <authorList>
            <person name="Chudasama K.S."/>
            <person name="Thaker V.S."/>
        </authorList>
    </citation>
    <scope>NUCLEOTIDE SEQUENCE [LARGE SCALE GENOMIC DNA]</scope>
    <source>
        <strain evidence="1">SUBG007</strain>
    </source>
</reference>